<evidence type="ECO:0000313" key="9">
    <source>
        <dbReference type="Proteomes" id="UP000509704"/>
    </source>
</evidence>
<dbReference type="InterPro" id="IPR008506">
    <property type="entry name" value="SND2/TMEM208"/>
</dbReference>
<dbReference type="GeneID" id="59236607"/>
<dbReference type="KEGG" id="zmk:HG535_0D05930"/>
<proteinExistence type="inferred from homology"/>
<dbReference type="AlphaFoldDB" id="A0A7H9B3A8"/>
<evidence type="ECO:0000256" key="5">
    <source>
        <dbReference type="ARBA" id="ARBA00022989"/>
    </source>
</evidence>
<keyword evidence="9" id="KW-1185">Reference proteome</keyword>
<dbReference type="Proteomes" id="UP000509704">
    <property type="component" value="Chromosome 4"/>
</dbReference>
<feature type="region of interest" description="Disordered" evidence="7">
    <location>
        <begin position="169"/>
        <end position="198"/>
    </location>
</feature>
<evidence type="ECO:0000256" key="7">
    <source>
        <dbReference type="SAM" id="MobiDB-lite"/>
    </source>
</evidence>
<comment type="similarity">
    <text evidence="2">Belongs to the TMEM208 family.</text>
</comment>
<feature type="compositionally biased region" description="Basic and acidic residues" evidence="7">
    <location>
        <begin position="188"/>
        <end position="198"/>
    </location>
</feature>
<dbReference type="GO" id="GO:0005789">
    <property type="term" value="C:endoplasmic reticulum membrane"/>
    <property type="evidence" value="ECO:0007669"/>
    <property type="project" value="UniProtKB-SubCell"/>
</dbReference>
<dbReference type="PANTHER" id="PTHR13505:SF7">
    <property type="entry name" value="TRANSMEMBRANE PROTEIN 208"/>
    <property type="match status" value="1"/>
</dbReference>
<reference evidence="8 9" key="1">
    <citation type="submission" date="2020-07" db="EMBL/GenBank/DDBJ databases">
        <title>The yeast mating-type switching endonuclease HO is a domesticated member of an unorthodox homing genetic element family.</title>
        <authorList>
            <person name="Coughlan A.Y."/>
            <person name="Lombardi L."/>
            <person name="Braun-Galleani S."/>
            <person name="Martos A.R."/>
            <person name="Galeote V."/>
            <person name="Bigey F."/>
            <person name="Dequin S."/>
            <person name="Byrne K.P."/>
            <person name="Wolfe K.H."/>
        </authorList>
    </citation>
    <scope>NUCLEOTIDE SEQUENCE [LARGE SCALE GENOMIC DNA]</scope>
    <source>
        <strain evidence="8 9">NRRL Y-6702</strain>
    </source>
</reference>
<evidence type="ECO:0008006" key="10">
    <source>
        <dbReference type="Google" id="ProtNLM"/>
    </source>
</evidence>
<dbReference type="OrthoDB" id="10012212at2759"/>
<keyword evidence="6" id="KW-0472">Membrane</keyword>
<dbReference type="Pfam" id="PF05620">
    <property type="entry name" value="TMEM208_SND2"/>
    <property type="match status" value="1"/>
</dbReference>
<sequence length="198" mass="21861">MACRRCRTAGERWIVRVVTMAGQAGKKQALSNSAALQSLYRVTVPIVILALLRSWASSGIKLGQLIKFALLHVPLIGCCYVLDKSGRPLYDAKGKIVKEGMDLSQAGGLTEYMFDVIYLSLFGDAGQILFNTRKLWYILLVVPAYAAYKLYHLKDQFMGNGGNGSGIPKGGAAAVNEDKSKRQAKREKRGDKNKVRYR</sequence>
<evidence type="ECO:0000313" key="8">
    <source>
        <dbReference type="EMBL" id="QLG72884.1"/>
    </source>
</evidence>
<evidence type="ECO:0000256" key="1">
    <source>
        <dbReference type="ARBA" id="ARBA00004477"/>
    </source>
</evidence>
<evidence type="ECO:0000256" key="6">
    <source>
        <dbReference type="ARBA" id="ARBA00023136"/>
    </source>
</evidence>
<dbReference type="EMBL" id="CP058607">
    <property type="protein sequence ID" value="QLG72884.1"/>
    <property type="molecule type" value="Genomic_DNA"/>
</dbReference>
<organism evidence="8 9">
    <name type="scientific">Zygotorulaspora mrakii</name>
    <name type="common">Zygosaccharomyces mrakii</name>
    <dbReference type="NCBI Taxonomy" id="42260"/>
    <lineage>
        <taxon>Eukaryota</taxon>
        <taxon>Fungi</taxon>
        <taxon>Dikarya</taxon>
        <taxon>Ascomycota</taxon>
        <taxon>Saccharomycotina</taxon>
        <taxon>Saccharomycetes</taxon>
        <taxon>Saccharomycetales</taxon>
        <taxon>Saccharomycetaceae</taxon>
        <taxon>Zygotorulaspora</taxon>
    </lineage>
</organism>
<evidence type="ECO:0000256" key="3">
    <source>
        <dbReference type="ARBA" id="ARBA00022692"/>
    </source>
</evidence>
<accession>A0A7H9B3A8</accession>
<keyword evidence="3" id="KW-0812">Transmembrane</keyword>
<dbReference type="GO" id="GO:0006624">
    <property type="term" value="P:vacuolar protein processing"/>
    <property type="evidence" value="ECO:0007669"/>
    <property type="project" value="TreeGrafter"/>
</dbReference>
<evidence type="ECO:0000256" key="4">
    <source>
        <dbReference type="ARBA" id="ARBA00022824"/>
    </source>
</evidence>
<protein>
    <recommendedName>
        <fullName evidence="10">DUF788 domain protein</fullName>
    </recommendedName>
</protein>
<keyword evidence="5" id="KW-1133">Transmembrane helix</keyword>
<keyword evidence="4" id="KW-0256">Endoplasmic reticulum</keyword>
<evidence type="ECO:0000256" key="2">
    <source>
        <dbReference type="ARBA" id="ARBA00009950"/>
    </source>
</evidence>
<dbReference type="PANTHER" id="PTHR13505">
    <property type="entry name" value="TRANSMEMBRANE PROTEIN 208"/>
    <property type="match status" value="1"/>
</dbReference>
<dbReference type="GO" id="GO:0005773">
    <property type="term" value="C:vacuole"/>
    <property type="evidence" value="ECO:0007669"/>
    <property type="project" value="GOC"/>
</dbReference>
<dbReference type="RefSeq" id="XP_037144611.1">
    <property type="nucleotide sequence ID" value="XM_037288716.1"/>
</dbReference>
<gene>
    <name evidence="8" type="ORF">HG535_0D05930</name>
</gene>
<comment type="subcellular location">
    <subcellularLocation>
        <location evidence="1">Endoplasmic reticulum membrane</location>
        <topology evidence="1">Multi-pass membrane protein</topology>
    </subcellularLocation>
</comment>
<name>A0A7H9B3A8_ZYGMR</name>